<dbReference type="Gene3D" id="4.10.60.10">
    <property type="entry name" value="Zinc finger, CCHC-type"/>
    <property type="match status" value="2"/>
</dbReference>
<feature type="domain" description="CCHC-type" evidence="3">
    <location>
        <begin position="177"/>
        <end position="192"/>
    </location>
</feature>
<dbReference type="PANTHER" id="PTHR46242:SF1">
    <property type="entry name" value="ZINC FINGER CCHC DOMAIN-CONTAINING PROTEIN 9"/>
    <property type="match status" value="1"/>
</dbReference>
<dbReference type="SMART" id="SM00343">
    <property type="entry name" value="ZnF_C2HC"/>
    <property type="match status" value="4"/>
</dbReference>
<keyword evidence="1" id="KW-0863">Zinc-finger</keyword>
<feature type="domain" description="CCHC-type" evidence="3">
    <location>
        <begin position="204"/>
        <end position="220"/>
    </location>
</feature>
<evidence type="ECO:0000256" key="1">
    <source>
        <dbReference type="PROSITE-ProRule" id="PRU00047"/>
    </source>
</evidence>
<feature type="compositionally biased region" description="Basic and acidic residues" evidence="2">
    <location>
        <begin position="83"/>
        <end position="97"/>
    </location>
</feature>
<evidence type="ECO:0000259" key="3">
    <source>
        <dbReference type="PROSITE" id="PS50158"/>
    </source>
</evidence>
<dbReference type="SUPFAM" id="SSF57756">
    <property type="entry name" value="Retrovirus zinc finger-like domains"/>
    <property type="match status" value="2"/>
</dbReference>
<feature type="region of interest" description="Disordered" evidence="2">
    <location>
        <begin position="1"/>
        <end position="132"/>
    </location>
</feature>
<feature type="compositionally biased region" description="Polar residues" evidence="2">
    <location>
        <begin position="25"/>
        <end position="44"/>
    </location>
</feature>
<name>A0ABQ8FGQ6_9FUNG</name>
<dbReference type="InterPro" id="IPR036875">
    <property type="entry name" value="Znf_CCHC_sf"/>
</dbReference>
<keyword evidence="5" id="KW-1185">Reference proteome</keyword>
<dbReference type="PANTHER" id="PTHR46242">
    <property type="entry name" value="ZINC FINGER CCHC DOMAIN-CONTAINING PROTEIN 9 ZCCHC9"/>
    <property type="match status" value="1"/>
</dbReference>
<organism evidence="4 5">
    <name type="scientific">Batrachochytrium salamandrivorans</name>
    <dbReference type="NCBI Taxonomy" id="1357716"/>
    <lineage>
        <taxon>Eukaryota</taxon>
        <taxon>Fungi</taxon>
        <taxon>Fungi incertae sedis</taxon>
        <taxon>Chytridiomycota</taxon>
        <taxon>Chytridiomycota incertae sedis</taxon>
        <taxon>Chytridiomycetes</taxon>
        <taxon>Rhizophydiales</taxon>
        <taxon>Rhizophydiales incertae sedis</taxon>
        <taxon>Batrachochytrium</taxon>
    </lineage>
</organism>
<protein>
    <recommendedName>
        <fullName evidence="3">CCHC-type domain-containing protein</fullName>
    </recommendedName>
</protein>
<evidence type="ECO:0000313" key="5">
    <source>
        <dbReference type="Proteomes" id="UP001648503"/>
    </source>
</evidence>
<feature type="compositionally biased region" description="Polar residues" evidence="2">
    <location>
        <begin position="66"/>
        <end position="77"/>
    </location>
</feature>
<keyword evidence="1" id="KW-0479">Metal-binding</keyword>
<feature type="compositionally biased region" description="Polar residues" evidence="2">
    <location>
        <begin position="1"/>
        <end position="17"/>
    </location>
</feature>
<evidence type="ECO:0000313" key="4">
    <source>
        <dbReference type="EMBL" id="KAH6598055.1"/>
    </source>
</evidence>
<reference evidence="4 5" key="1">
    <citation type="submission" date="2021-02" db="EMBL/GenBank/DDBJ databases">
        <title>Variation within the Batrachochytrium salamandrivorans European outbreak.</title>
        <authorList>
            <person name="Kelly M."/>
            <person name="Pasmans F."/>
            <person name="Shea T.P."/>
            <person name="Munoz J.F."/>
            <person name="Carranza S."/>
            <person name="Cuomo C.A."/>
            <person name="Martel A."/>
        </authorList>
    </citation>
    <scope>NUCLEOTIDE SEQUENCE [LARGE SCALE GENOMIC DNA]</scope>
    <source>
        <strain evidence="4 5">AMFP18/2</strain>
    </source>
</reference>
<feature type="compositionally biased region" description="Basic and acidic residues" evidence="2">
    <location>
        <begin position="112"/>
        <end position="126"/>
    </location>
</feature>
<dbReference type="EMBL" id="JAFCIX010000116">
    <property type="protein sequence ID" value="KAH6598055.1"/>
    <property type="molecule type" value="Genomic_DNA"/>
</dbReference>
<comment type="caution">
    <text evidence="4">The sequence shown here is derived from an EMBL/GenBank/DDBJ whole genome shotgun (WGS) entry which is preliminary data.</text>
</comment>
<proteinExistence type="predicted"/>
<evidence type="ECO:0000256" key="2">
    <source>
        <dbReference type="SAM" id="MobiDB-lite"/>
    </source>
</evidence>
<dbReference type="Proteomes" id="UP001648503">
    <property type="component" value="Unassembled WGS sequence"/>
</dbReference>
<sequence>MTQSSNITDMTSTTGSEPNHFRGDISSQSSEAISTHILSTTASMQDPHDALPIKKQKKMRHRSKAQQEPTTEGTSSIGAGMDTNERHTTGENTDHTASHSSVIKAGSGQSGDSEKPLSKAEREALKRRSRREKLKERKMQCFLCRQKGHSVRTCPRNQMAAAAEIEGIEGAPGGGVCYRCGSLDHPLAECPKKRDASNPFPFAKCFVCKQDGHLSGQCPENVKGLYPNGGGCRFCGSTRHLARDCKPAQQEAGVITLGTVDLSQGGDDDDVFVAFRKIEKEQRSKKPELNSLIEKPTGSYLFKNTEKWTTAALSKPKVPAKVVKKVVKF</sequence>
<feature type="domain" description="CCHC-type" evidence="3">
    <location>
        <begin position="141"/>
        <end position="156"/>
    </location>
</feature>
<keyword evidence="1" id="KW-0862">Zinc</keyword>
<dbReference type="InterPro" id="IPR001878">
    <property type="entry name" value="Znf_CCHC"/>
</dbReference>
<feature type="compositionally biased region" description="Basic residues" evidence="2">
    <location>
        <begin position="54"/>
        <end position="64"/>
    </location>
</feature>
<dbReference type="InterPro" id="IPR042246">
    <property type="entry name" value="ZCCHC9"/>
</dbReference>
<accession>A0ABQ8FGQ6</accession>
<dbReference type="PROSITE" id="PS50158">
    <property type="entry name" value="ZF_CCHC"/>
    <property type="match status" value="3"/>
</dbReference>
<gene>
    <name evidence="4" type="ORF">BASA50_003938</name>
</gene>